<evidence type="ECO:0000313" key="2">
    <source>
        <dbReference type="Proteomes" id="UP001186974"/>
    </source>
</evidence>
<evidence type="ECO:0000313" key="1">
    <source>
        <dbReference type="EMBL" id="KAK3061386.1"/>
    </source>
</evidence>
<comment type="caution">
    <text evidence="1">The sequence shown here is derived from an EMBL/GenBank/DDBJ whole genome shotgun (WGS) entry which is preliminary data.</text>
</comment>
<name>A0ACC3D414_9PEZI</name>
<sequence length="243" mass="28238">MRERSLSQPLPEGVQIKSRWKKRQQQSLGQEQSLLMSKLPIELRLQIWEYVVGGNTLHMVSSSMGDGKKQRLNYVKCERYPFSAPTLTFYSYTEAAPILYERNLFDFRSIDQLIQFPKSLLPQRLRSIRSVELHWTFSDAPYAPWDRKTWIEACDALAAMTGLRDLKIELRDDQSPFTGLLNFTRDDVEQGGLEKVQPRSWALQVLSDRGINVDGTFEVKVAWPAEERENLGEKELPFRITRV</sequence>
<reference evidence="1" key="1">
    <citation type="submission" date="2024-09" db="EMBL/GenBank/DDBJ databases">
        <title>Black Yeasts Isolated from many extreme environments.</title>
        <authorList>
            <person name="Coleine C."/>
            <person name="Stajich J.E."/>
            <person name="Selbmann L."/>
        </authorList>
    </citation>
    <scope>NUCLEOTIDE SEQUENCE</scope>
    <source>
        <strain evidence="1">CCFEE 5737</strain>
    </source>
</reference>
<proteinExistence type="predicted"/>
<dbReference type="Proteomes" id="UP001186974">
    <property type="component" value="Unassembled WGS sequence"/>
</dbReference>
<accession>A0ACC3D414</accession>
<protein>
    <submittedName>
        <fullName evidence="1">Uncharacterized protein</fullName>
    </submittedName>
</protein>
<gene>
    <name evidence="1" type="ORF">LTS18_006369</name>
</gene>
<dbReference type="EMBL" id="JAWDJW010007873">
    <property type="protein sequence ID" value="KAK3061386.1"/>
    <property type="molecule type" value="Genomic_DNA"/>
</dbReference>
<keyword evidence="2" id="KW-1185">Reference proteome</keyword>
<organism evidence="1 2">
    <name type="scientific">Coniosporium uncinatum</name>
    <dbReference type="NCBI Taxonomy" id="93489"/>
    <lineage>
        <taxon>Eukaryota</taxon>
        <taxon>Fungi</taxon>
        <taxon>Dikarya</taxon>
        <taxon>Ascomycota</taxon>
        <taxon>Pezizomycotina</taxon>
        <taxon>Dothideomycetes</taxon>
        <taxon>Dothideomycetes incertae sedis</taxon>
        <taxon>Coniosporium</taxon>
    </lineage>
</organism>